<sequence>MENRRSFAQSLRFYIGARVVRGPDWQWDKQDGGEGHVGTIRSFESAEEVVVVWDNGVAANYRCADAYDLRVLDAGPTGVKHDWTCDSCHQRPIFSVLWQCAECPNCCLCSGCYNNDKHSLKHRFWRLGWPGSGGCIMEPRKKSKKIAIRGLFPGARVVRGIDWQWDNQDGGAGGRGKLYDIQEWSRDFPRSAAYVVWDNGSQNLYRLGYEGMVDLKYISDAKGGSYYRDHLLPLGSKRDGALQFRPGQSVNVELDYELVRSMQGNHGGWDDKMNEIFTNTGTVMLIDGDHDVVVEYPSGNRWTLNPAILCRTFNQSVSGLVAPMELSLALPGQRVAELSENEYLIMPSTSGGPSLSHLEVGDVVRISDDVTQLRECTPVSNEHSADFRTIAGKYGQIVSLTWTNATVRISDAKWSVGVGVLSKPTRVLNSRRIYLKPKRGNPFFPFLSPGSSSSYAAELVKAAMEGNLAKCSSLVTLADLNSVVSEKGMTPLKAAIIGGHVGILKMLIEHGCILDVVDETGSRPIHIAAVYGHLSIAKLLLKLKIDINARNRRNNETALHIASSRGDNPLTTLLLEAGAHPSLQNINGDTPMHLALDNGADNVVNVLAVHKADVALVNNDGYNVIHEALRLKRTSALAIILTYLSRHWVVNEKRADGLAPLHVAALENQPSVLQLLIRLGRADVNVTDSNQRTALHLAVTHWFVDACEILLKSGANPNRADKNGDTSLHYVMRSITADVFKKAVQSLDSLEQDQRTSAVVDADGVADKKVEICRLLIMYGADWNIRNDSGETALDVSPEADCCKAYLSECKPANYTINGSKFVRIDAAADMVTDSLKGVSLNAKVEEQCVVCGKHSLEVAFAPCGHVCTCTSCAELLKCCLQCRATIEKATKIGVCAMCSKQKISTLFRPCGHCCACKECALLMNKCMCCRMKIDSVEPLVFVQRSEASTSVPDRLNNGKENTGNDSSELSKLRQQLQCVKDQTACPVCFDRTKNMVFLCGHGCCQLCGDRITECPICRRRIDKKILTYD</sequence>
<evidence type="ECO:0000256" key="8">
    <source>
        <dbReference type="ARBA" id="ARBA00022737"/>
    </source>
</evidence>
<accession>A0A085NG17</accession>
<dbReference type="SUPFAM" id="SSF48403">
    <property type="entry name" value="Ankyrin repeat"/>
    <property type="match status" value="1"/>
</dbReference>
<evidence type="ECO:0000259" key="18">
    <source>
        <dbReference type="PROSITE" id="PS50135"/>
    </source>
</evidence>
<dbReference type="GO" id="GO:0008270">
    <property type="term" value="F:zinc ion binding"/>
    <property type="evidence" value="ECO:0007669"/>
    <property type="project" value="UniProtKB-KW"/>
</dbReference>
<gene>
    <name evidence="20" type="ORF">M513_04118</name>
    <name evidence="21" type="ORF">M514_04118</name>
</gene>
<keyword evidence="10" id="KW-0833">Ubl conjugation pathway</keyword>
<evidence type="ECO:0000256" key="4">
    <source>
        <dbReference type="ARBA" id="ARBA00012483"/>
    </source>
</evidence>
<dbReference type="Gene3D" id="3.30.60.90">
    <property type="match status" value="1"/>
</dbReference>
<dbReference type="InterPro" id="IPR036770">
    <property type="entry name" value="Ankyrin_rpt-contain_sf"/>
</dbReference>
<comment type="pathway">
    <text evidence="3">Protein modification; protein ubiquitination.</text>
</comment>
<dbReference type="Gene3D" id="1.25.40.20">
    <property type="entry name" value="Ankyrin repeat-containing domain"/>
    <property type="match status" value="3"/>
</dbReference>
<feature type="domain" description="RING-type" evidence="17">
    <location>
        <begin position="986"/>
        <end position="1019"/>
    </location>
</feature>
<keyword evidence="13 15" id="KW-0040">ANK repeat</keyword>
<dbReference type="UniPathway" id="UPA00143"/>
<dbReference type="GO" id="GO:0005737">
    <property type="term" value="C:cytoplasm"/>
    <property type="evidence" value="ECO:0007669"/>
    <property type="project" value="UniProtKB-SubCell"/>
</dbReference>
<evidence type="ECO:0000256" key="15">
    <source>
        <dbReference type="PROSITE-ProRule" id="PRU00023"/>
    </source>
</evidence>
<name>A0A085NG17_9BILA</name>
<evidence type="ECO:0000313" key="20">
    <source>
        <dbReference type="EMBL" id="KFD54936.1"/>
    </source>
</evidence>
<dbReference type="GO" id="GO:0007219">
    <property type="term" value="P:Notch signaling pathway"/>
    <property type="evidence" value="ECO:0007669"/>
    <property type="project" value="UniProtKB-KW"/>
</dbReference>
<keyword evidence="11" id="KW-0862">Zinc</keyword>
<keyword evidence="8" id="KW-0677">Repeat</keyword>
<keyword evidence="22" id="KW-1185">Reference proteome</keyword>
<evidence type="ECO:0000313" key="21">
    <source>
        <dbReference type="EMBL" id="KFD68413.1"/>
    </source>
</evidence>
<proteinExistence type="predicted"/>
<evidence type="ECO:0000256" key="9">
    <source>
        <dbReference type="ARBA" id="ARBA00022771"/>
    </source>
</evidence>
<dbReference type="PROSITE" id="PS50297">
    <property type="entry name" value="ANK_REP_REGION"/>
    <property type="match status" value="6"/>
</dbReference>
<dbReference type="SMART" id="SM00184">
    <property type="entry name" value="RING"/>
    <property type="match status" value="3"/>
</dbReference>
<evidence type="ECO:0000256" key="3">
    <source>
        <dbReference type="ARBA" id="ARBA00004906"/>
    </source>
</evidence>
<feature type="repeat" description="ANK" evidence="15">
    <location>
        <begin position="690"/>
        <end position="722"/>
    </location>
</feature>
<dbReference type="SUPFAM" id="SSF57850">
    <property type="entry name" value="RING/U-box"/>
    <property type="match status" value="2"/>
</dbReference>
<evidence type="ECO:0000256" key="6">
    <source>
        <dbReference type="ARBA" id="ARBA00022679"/>
    </source>
</evidence>
<dbReference type="CDD" id="cd16727">
    <property type="entry name" value="RING-HC_MIB1_rpt3"/>
    <property type="match status" value="1"/>
</dbReference>
<dbReference type="Gene3D" id="3.30.40.10">
    <property type="entry name" value="Zinc/RING finger domain, C3HC4 (zinc finger)"/>
    <property type="match status" value="3"/>
</dbReference>
<dbReference type="GO" id="GO:0006897">
    <property type="term" value="P:endocytosis"/>
    <property type="evidence" value="ECO:0007669"/>
    <property type="project" value="TreeGrafter"/>
</dbReference>
<protein>
    <recommendedName>
        <fullName evidence="4">RING-type E3 ubiquitin transferase</fullName>
        <ecNumber evidence="4">2.3.2.27</ecNumber>
    </recommendedName>
</protein>
<feature type="repeat" description="ANK" evidence="15">
    <location>
        <begin position="587"/>
        <end position="619"/>
    </location>
</feature>
<dbReference type="PANTHER" id="PTHR24202">
    <property type="entry name" value="E3 UBIQUITIN-PROTEIN LIGASE MIB2"/>
    <property type="match status" value="1"/>
</dbReference>
<evidence type="ECO:0000259" key="17">
    <source>
        <dbReference type="PROSITE" id="PS50089"/>
    </source>
</evidence>
<dbReference type="FunFam" id="2.30.30.40:FF:000054">
    <property type="entry name" value="Putative e3 ubiquitin-protein ligase mind-bomb"/>
    <property type="match status" value="1"/>
</dbReference>
<feature type="repeat" description="ANK" evidence="15">
    <location>
        <begin position="520"/>
        <end position="552"/>
    </location>
</feature>
<dbReference type="Proteomes" id="UP000030758">
    <property type="component" value="Unassembled WGS sequence"/>
</dbReference>
<dbReference type="PANTHER" id="PTHR24202:SF53">
    <property type="entry name" value="E3 UBIQUITIN-PROTEIN LIGASE MIB1"/>
    <property type="match status" value="1"/>
</dbReference>
<dbReference type="Pfam" id="PF18346">
    <property type="entry name" value="SH3_15"/>
    <property type="match status" value="1"/>
</dbReference>
<dbReference type="InterPro" id="IPR010606">
    <property type="entry name" value="Mib_Herc2"/>
</dbReference>
<feature type="repeat" description="ANK" evidence="15">
    <location>
        <begin position="487"/>
        <end position="519"/>
    </location>
</feature>
<feature type="domain" description="RING-type" evidence="17">
    <location>
        <begin position="896"/>
        <end position="931"/>
    </location>
</feature>
<dbReference type="Pfam" id="PF06701">
    <property type="entry name" value="MIB_HERC2"/>
    <property type="match status" value="2"/>
</dbReference>
<evidence type="ECO:0000256" key="12">
    <source>
        <dbReference type="ARBA" id="ARBA00022976"/>
    </source>
</evidence>
<dbReference type="InterPro" id="IPR002110">
    <property type="entry name" value="Ankyrin_rpt"/>
</dbReference>
<dbReference type="PROSITE" id="PS50088">
    <property type="entry name" value="ANK_REPEAT"/>
    <property type="match status" value="6"/>
</dbReference>
<dbReference type="Pfam" id="PF13920">
    <property type="entry name" value="zf-C3HC4_3"/>
    <property type="match status" value="3"/>
</dbReference>
<evidence type="ECO:0000256" key="11">
    <source>
        <dbReference type="ARBA" id="ARBA00022833"/>
    </source>
</evidence>
<evidence type="ECO:0000256" key="16">
    <source>
        <dbReference type="PROSITE-ProRule" id="PRU00228"/>
    </source>
</evidence>
<dbReference type="EC" id="2.3.2.27" evidence="4"/>
<reference evidence="21 22" key="1">
    <citation type="journal article" date="2014" name="Nat. Genet.">
        <title>Genome and transcriptome of the porcine whipworm Trichuris suis.</title>
        <authorList>
            <person name="Jex A.R."/>
            <person name="Nejsum P."/>
            <person name="Schwarz E.M."/>
            <person name="Hu L."/>
            <person name="Young N.D."/>
            <person name="Hall R.S."/>
            <person name="Korhonen P.K."/>
            <person name="Liao S."/>
            <person name="Thamsborg S."/>
            <person name="Xia J."/>
            <person name="Xu P."/>
            <person name="Wang S."/>
            <person name="Scheerlinck J.P."/>
            <person name="Hofmann A."/>
            <person name="Sternberg P.W."/>
            <person name="Wang J."/>
            <person name="Gasser R.B."/>
        </authorList>
    </citation>
    <scope>NUCLEOTIDE SEQUENCE [LARGE SCALE GENOMIC DNA]</scope>
    <source>
        <strain evidence="21">DCEP-RM93F</strain>
        <strain evidence="20">DCEP-RM93M</strain>
    </source>
</reference>
<keyword evidence="9 16" id="KW-0863">Zinc-finger</keyword>
<keyword evidence="7" id="KW-0479">Metal-binding</keyword>
<keyword evidence="6" id="KW-0808">Transferase</keyword>
<dbReference type="Pfam" id="PF12796">
    <property type="entry name" value="Ank_2"/>
    <property type="match status" value="3"/>
</dbReference>
<dbReference type="Gene3D" id="2.30.30.40">
    <property type="entry name" value="SH3 Domains"/>
    <property type="match status" value="2"/>
</dbReference>
<comment type="catalytic activity">
    <reaction evidence="1">
        <text>S-ubiquitinyl-[E2 ubiquitin-conjugating enzyme]-L-cysteine + [acceptor protein]-L-lysine = [E2 ubiquitin-conjugating enzyme]-L-cysteine + N(6)-ubiquitinyl-[acceptor protein]-L-lysine.</text>
        <dbReference type="EC" id="2.3.2.27"/>
    </reaction>
</comment>
<dbReference type="EMBL" id="KL367505">
    <property type="protein sequence ID" value="KFD68413.1"/>
    <property type="molecule type" value="Genomic_DNA"/>
</dbReference>
<dbReference type="AlphaFoldDB" id="A0A085NG17"/>
<dbReference type="SMART" id="SM00248">
    <property type="entry name" value="ANK"/>
    <property type="match status" value="8"/>
</dbReference>
<keyword evidence="5" id="KW-0963">Cytoplasm</keyword>
<evidence type="ECO:0000313" key="22">
    <source>
        <dbReference type="Proteomes" id="UP000030764"/>
    </source>
</evidence>
<dbReference type="InterPro" id="IPR040847">
    <property type="entry name" value="SH3_15"/>
</dbReference>
<dbReference type="SUPFAM" id="SSF159034">
    <property type="entry name" value="Mib/herc2 domain-like"/>
    <property type="match status" value="2"/>
</dbReference>
<evidence type="ECO:0000256" key="14">
    <source>
        <dbReference type="ARBA" id="ARBA00023054"/>
    </source>
</evidence>
<dbReference type="PROSITE" id="PS50135">
    <property type="entry name" value="ZF_ZZ_2"/>
    <property type="match status" value="1"/>
</dbReference>
<keyword evidence="14" id="KW-0175">Coiled coil</keyword>
<feature type="repeat" description="ANK" evidence="15">
    <location>
        <begin position="656"/>
        <end position="680"/>
    </location>
</feature>
<evidence type="ECO:0000259" key="19">
    <source>
        <dbReference type="PROSITE" id="PS51416"/>
    </source>
</evidence>
<dbReference type="PROSITE" id="PS50089">
    <property type="entry name" value="ZF_RING_2"/>
    <property type="match status" value="3"/>
</dbReference>
<evidence type="ECO:0000256" key="1">
    <source>
        <dbReference type="ARBA" id="ARBA00000900"/>
    </source>
</evidence>
<dbReference type="GO" id="GO:0061630">
    <property type="term" value="F:ubiquitin protein ligase activity"/>
    <property type="evidence" value="ECO:0007669"/>
    <property type="project" value="UniProtKB-EC"/>
</dbReference>
<evidence type="ECO:0000256" key="13">
    <source>
        <dbReference type="ARBA" id="ARBA00023043"/>
    </source>
</evidence>
<feature type="repeat" description="ANK" evidence="15">
    <location>
        <begin position="554"/>
        <end position="586"/>
    </location>
</feature>
<evidence type="ECO:0000256" key="7">
    <source>
        <dbReference type="ARBA" id="ARBA00022723"/>
    </source>
</evidence>
<dbReference type="CDD" id="cd16519">
    <property type="entry name" value="RING-HC_MIBs"/>
    <property type="match status" value="1"/>
</dbReference>
<evidence type="ECO:0000256" key="5">
    <source>
        <dbReference type="ARBA" id="ARBA00022490"/>
    </source>
</evidence>
<dbReference type="InterPro" id="IPR001841">
    <property type="entry name" value="Znf_RING"/>
</dbReference>
<dbReference type="InterPro" id="IPR013083">
    <property type="entry name" value="Znf_RING/FYVE/PHD"/>
</dbReference>
<dbReference type="InterPro" id="IPR000433">
    <property type="entry name" value="Znf_ZZ"/>
</dbReference>
<dbReference type="PROSITE" id="PS51416">
    <property type="entry name" value="MIB_HERC2"/>
    <property type="match status" value="2"/>
</dbReference>
<dbReference type="EMBL" id="KL363203">
    <property type="protein sequence ID" value="KFD54936.1"/>
    <property type="molecule type" value="Genomic_DNA"/>
</dbReference>
<dbReference type="SMART" id="SM00291">
    <property type="entry name" value="ZnF_ZZ"/>
    <property type="match status" value="1"/>
</dbReference>
<feature type="domain" description="RING-type" evidence="17">
    <location>
        <begin position="849"/>
        <end position="884"/>
    </location>
</feature>
<evidence type="ECO:0000256" key="2">
    <source>
        <dbReference type="ARBA" id="ARBA00004496"/>
    </source>
</evidence>
<dbReference type="GO" id="GO:0016567">
    <property type="term" value="P:protein ubiquitination"/>
    <property type="evidence" value="ECO:0007669"/>
    <property type="project" value="UniProtKB-UniPathway"/>
</dbReference>
<feature type="domain" description="MIB/HERC2" evidence="19">
    <location>
        <begin position="143"/>
        <end position="221"/>
    </location>
</feature>
<dbReference type="InterPro" id="IPR037252">
    <property type="entry name" value="Mib_Herc2_sf"/>
</dbReference>
<organism evidence="21">
    <name type="scientific">Trichuris suis</name>
    <name type="common">pig whipworm</name>
    <dbReference type="NCBI Taxonomy" id="68888"/>
    <lineage>
        <taxon>Eukaryota</taxon>
        <taxon>Metazoa</taxon>
        <taxon>Ecdysozoa</taxon>
        <taxon>Nematoda</taxon>
        <taxon>Enoplea</taxon>
        <taxon>Dorylaimia</taxon>
        <taxon>Trichinellida</taxon>
        <taxon>Trichuridae</taxon>
        <taxon>Trichuris</taxon>
    </lineage>
</organism>
<dbReference type="Proteomes" id="UP000030764">
    <property type="component" value="Unassembled WGS sequence"/>
</dbReference>
<comment type="subcellular location">
    <subcellularLocation>
        <location evidence="2">Cytoplasm</location>
    </subcellularLocation>
</comment>
<feature type="domain" description="ZZ-type" evidence="18">
    <location>
        <begin position="80"/>
        <end position="132"/>
    </location>
</feature>
<evidence type="ECO:0000256" key="10">
    <source>
        <dbReference type="ARBA" id="ARBA00022786"/>
    </source>
</evidence>
<feature type="domain" description="MIB/HERC2" evidence="19">
    <location>
        <begin position="3"/>
        <end position="75"/>
    </location>
</feature>
<dbReference type="InterPro" id="IPR043145">
    <property type="entry name" value="Znf_ZZ_sf"/>
</dbReference>
<keyword evidence="12" id="KW-0914">Notch signaling pathway</keyword>